<dbReference type="InterPro" id="IPR000700">
    <property type="entry name" value="PAS-assoc_C"/>
</dbReference>
<reference evidence="14" key="1">
    <citation type="submission" date="2016-10" db="EMBL/GenBank/DDBJ databases">
        <authorList>
            <person name="Varghese N."/>
            <person name="Submissions S."/>
        </authorList>
    </citation>
    <scope>NUCLEOTIDE SEQUENCE [LARGE SCALE GENOMIC DNA]</scope>
    <source>
        <strain evidence="14">IBRC-M 10043</strain>
    </source>
</reference>
<dbReference type="Pfam" id="PF08448">
    <property type="entry name" value="PAS_4"/>
    <property type="match status" value="2"/>
</dbReference>
<accession>A0A1H8K1G9</accession>
<dbReference type="SMART" id="SM00387">
    <property type="entry name" value="HATPase_c"/>
    <property type="match status" value="1"/>
</dbReference>
<dbReference type="OrthoDB" id="8127at2157"/>
<dbReference type="SMART" id="SM00388">
    <property type="entry name" value="HisKA"/>
    <property type="match status" value="1"/>
</dbReference>
<dbReference type="PROSITE" id="PS50109">
    <property type="entry name" value="HIS_KIN"/>
    <property type="match status" value="1"/>
</dbReference>
<gene>
    <name evidence="13" type="ORF">SAMN05216388_1005246</name>
</gene>
<dbReference type="SUPFAM" id="SSF52172">
    <property type="entry name" value="CheY-like"/>
    <property type="match status" value="1"/>
</dbReference>
<evidence type="ECO:0000256" key="5">
    <source>
        <dbReference type="ARBA" id="ARBA00022777"/>
    </source>
</evidence>
<dbReference type="SMART" id="SM00086">
    <property type="entry name" value="PAC"/>
    <property type="match status" value="1"/>
</dbReference>
<feature type="domain" description="PAS" evidence="11">
    <location>
        <begin position="148"/>
        <end position="218"/>
    </location>
</feature>
<dbReference type="Proteomes" id="UP000198775">
    <property type="component" value="Unassembled WGS sequence"/>
</dbReference>
<dbReference type="CDD" id="cd00075">
    <property type="entry name" value="HATPase"/>
    <property type="match status" value="1"/>
</dbReference>
<dbReference type="InterPro" id="IPR001610">
    <property type="entry name" value="PAC"/>
</dbReference>
<dbReference type="AlphaFoldDB" id="A0A1H8K1G9"/>
<dbReference type="CDD" id="cd00082">
    <property type="entry name" value="HisKA"/>
    <property type="match status" value="1"/>
</dbReference>
<dbReference type="SMART" id="SM00091">
    <property type="entry name" value="PAS"/>
    <property type="match status" value="2"/>
</dbReference>
<evidence type="ECO:0000259" key="10">
    <source>
        <dbReference type="PROSITE" id="PS50110"/>
    </source>
</evidence>
<evidence type="ECO:0000256" key="6">
    <source>
        <dbReference type="ARBA" id="ARBA00023012"/>
    </source>
</evidence>
<feature type="domain" description="Response regulatory" evidence="10">
    <location>
        <begin position="17"/>
        <end position="133"/>
    </location>
</feature>
<evidence type="ECO:0000256" key="8">
    <source>
        <dbReference type="SAM" id="MobiDB-lite"/>
    </source>
</evidence>
<dbReference type="PANTHER" id="PTHR43711:SF1">
    <property type="entry name" value="HISTIDINE KINASE 1"/>
    <property type="match status" value="1"/>
</dbReference>
<dbReference type="PROSITE" id="PS50112">
    <property type="entry name" value="PAS"/>
    <property type="match status" value="1"/>
</dbReference>
<evidence type="ECO:0000259" key="12">
    <source>
        <dbReference type="PROSITE" id="PS50113"/>
    </source>
</evidence>
<evidence type="ECO:0000256" key="7">
    <source>
        <dbReference type="PROSITE-ProRule" id="PRU00169"/>
    </source>
</evidence>
<evidence type="ECO:0000256" key="1">
    <source>
        <dbReference type="ARBA" id="ARBA00000085"/>
    </source>
</evidence>
<dbReference type="InterPro" id="IPR036890">
    <property type="entry name" value="HATPase_C_sf"/>
</dbReference>
<keyword evidence="3 7" id="KW-0597">Phosphoprotein</keyword>
<keyword evidence="6" id="KW-0902">Two-component regulatory system</keyword>
<dbReference type="EC" id="2.7.13.3" evidence="2"/>
<organism evidence="13 14">
    <name type="scientific">Halorientalis persicus</name>
    <dbReference type="NCBI Taxonomy" id="1367881"/>
    <lineage>
        <taxon>Archaea</taxon>
        <taxon>Methanobacteriati</taxon>
        <taxon>Methanobacteriota</taxon>
        <taxon>Stenosarchaea group</taxon>
        <taxon>Halobacteria</taxon>
        <taxon>Halobacteriales</taxon>
        <taxon>Haloarculaceae</taxon>
        <taxon>Halorientalis</taxon>
    </lineage>
</organism>
<feature type="region of interest" description="Disordered" evidence="8">
    <location>
        <begin position="600"/>
        <end position="620"/>
    </location>
</feature>
<evidence type="ECO:0000256" key="2">
    <source>
        <dbReference type="ARBA" id="ARBA00012438"/>
    </source>
</evidence>
<dbReference type="InterPro" id="IPR035965">
    <property type="entry name" value="PAS-like_dom_sf"/>
</dbReference>
<dbReference type="Gene3D" id="3.40.50.2300">
    <property type="match status" value="1"/>
</dbReference>
<feature type="domain" description="PAC" evidence="12">
    <location>
        <begin position="222"/>
        <end position="273"/>
    </location>
</feature>
<proteinExistence type="predicted"/>
<keyword evidence="14" id="KW-1185">Reference proteome</keyword>
<sequence length="630" mass="70057">MDERHLSATDLSARPIRVLHVDDDPAFLDLAGEMLDRTDEPLDVTTETDPRAALERLGSSSFDCVVSDYDMPQMDGLEFLRRVRETHPQLPFVLFTGKGSEEIASEAISAGVTDYLQKGPREDQYTLLANRIANSVEHHAAEREVDETRTRFSKLLEHSADYIFIIDADGTLTYVTPSVERTLGYDPDELMGETAFDFLHPDDVARTRSELADVMASPDTEKTVELRTKHRDGSWRWVEIRARNLLDDPGIEGIVGNVRDVTARKESEAELDWHRSVIRSMDEGVYVLDRDYRFQFINFRADQTVDLSAQAWIGEHVSYLDEAGIFSDSAVEAIQSAIDDIAAGERDEVTLVLEPTVPPTTDFLELRIRPLETDDDSDFILATTRDITERKRNELDLERKNERLEAFASVISHDLRNPLETVSTSLDLLDDEVDNDHLDRSHRAVDRMERLIDEVLALARDGRTIDDPSPVSLATVARDRWSSLPTEDATLTVDTDAHILADVGRLEQLLENLFRNAIEHGDGAVAVRLASIDPESDTDGSASGTNADFAFVVEDDGPGIPADDRDRIFEMGYSTAADSPGLGLTIVGDIAQAHGWSVTVTERDTPPEPGADRPSSTGGARFVFSGVETF</sequence>
<dbReference type="PROSITE" id="PS50110">
    <property type="entry name" value="RESPONSE_REGULATORY"/>
    <property type="match status" value="1"/>
</dbReference>
<evidence type="ECO:0000256" key="4">
    <source>
        <dbReference type="ARBA" id="ARBA00022679"/>
    </source>
</evidence>
<evidence type="ECO:0000313" key="14">
    <source>
        <dbReference type="Proteomes" id="UP000198775"/>
    </source>
</evidence>
<dbReference type="InterPro" id="IPR013656">
    <property type="entry name" value="PAS_4"/>
</dbReference>
<dbReference type="Pfam" id="PF02518">
    <property type="entry name" value="HATPase_c"/>
    <property type="match status" value="1"/>
</dbReference>
<dbReference type="EMBL" id="FOCX01000005">
    <property type="protein sequence ID" value="SEN86810.1"/>
    <property type="molecule type" value="Genomic_DNA"/>
</dbReference>
<dbReference type="Pfam" id="PF00072">
    <property type="entry name" value="Response_reg"/>
    <property type="match status" value="1"/>
</dbReference>
<dbReference type="CDD" id="cd00156">
    <property type="entry name" value="REC"/>
    <property type="match status" value="1"/>
</dbReference>
<dbReference type="SUPFAM" id="SSF55785">
    <property type="entry name" value="PYP-like sensor domain (PAS domain)"/>
    <property type="match status" value="2"/>
</dbReference>
<evidence type="ECO:0000313" key="13">
    <source>
        <dbReference type="EMBL" id="SEN86810.1"/>
    </source>
</evidence>
<dbReference type="Gene3D" id="3.30.565.10">
    <property type="entry name" value="Histidine kinase-like ATPase, C-terminal domain"/>
    <property type="match status" value="1"/>
</dbReference>
<dbReference type="Pfam" id="PF00512">
    <property type="entry name" value="HisKA"/>
    <property type="match status" value="1"/>
</dbReference>
<dbReference type="Gene3D" id="1.10.287.130">
    <property type="match status" value="1"/>
</dbReference>
<dbReference type="InterPro" id="IPR036097">
    <property type="entry name" value="HisK_dim/P_sf"/>
</dbReference>
<dbReference type="SUPFAM" id="SSF55874">
    <property type="entry name" value="ATPase domain of HSP90 chaperone/DNA topoisomerase II/histidine kinase"/>
    <property type="match status" value="1"/>
</dbReference>
<evidence type="ECO:0000259" key="9">
    <source>
        <dbReference type="PROSITE" id="PS50109"/>
    </source>
</evidence>
<evidence type="ECO:0000256" key="3">
    <source>
        <dbReference type="ARBA" id="ARBA00022553"/>
    </source>
</evidence>
<dbReference type="PANTHER" id="PTHR43711">
    <property type="entry name" value="TWO-COMPONENT HISTIDINE KINASE"/>
    <property type="match status" value="1"/>
</dbReference>
<dbReference type="SUPFAM" id="SSF47384">
    <property type="entry name" value="Homodimeric domain of signal transducing histidine kinase"/>
    <property type="match status" value="1"/>
</dbReference>
<dbReference type="InterPro" id="IPR050736">
    <property type="entry name" value="Sensor_HK_Regulatory"/>
</dbReference>
<dbReference type="CDD" id="cd00130">
    <property type="entry name" value="PAS"/>
    <property type="match status" value="1"/>
</dbReference>
<name>A0A1H8K1G9_9EURY</name>
<dbReference type="PROSITE" id="PS50113">
    <property type="entry name" value="PAC"/>
    <property type="match status" value="1"/>
</dbReference>
<dbReference type="NCBIfam" id="TIGR00229">
    <property type="entry name" value="sensory_box"/>
    <property type="match status" value="1"/>
</dbReference>
<dbReference type="InterPro" id="IPR003594">
    <property type="entry name" value="HATPase_dom"/>
</dbReference>
<comment type="catalytic activity">
    <reaction evidence="1">
        <text>ATP + protein L-histidine = ADP + protein N-phospho-L-histidine.</text>
        <dbReference type="EC" id="2.7.13.3"/>
    </reaction>
</comment>
<keyword evidence="4" id="KW-0808">Transferase</keyword>
<dbReference type="SMART" id="SM00448">
    <property type="entry name" value="REC"/>
    <property type="match status" value="1"/>
</dbReference>
<dbReference type="InterPro" id="IPR005467">
    <property type="entry name" value="His_kinase_dom"/>
</dbReference>
<dbReference type="InterPro" id="IPR000014">
    <property type="entry name" value="PAS"/>
</dbReference>
<dbReference type="InterPro" id="IPR003661">
    <property type="entry name" value="HisK_dim/P_dom"/>
</dbReference>
<evidence type="ECO:0000259" key="11">
    <source>
        <dbReference type="PROSITE" id="PS50112"/>
    </source>
</evidence>
<keyword evidence="5" id="KW-0418">Kinase</keyword>
<dbReference type="Gene3D" id="3.30.450.20">
    <property type="entry name" value="PAS domain"/>
    <property type="match status" value="2"/>
</dbReference>
<feature type="domain" description="Histidine kinase" evidence="9">
    <location>
        <begin position="410"/>
        <end position="603"/>
    </location>
</feature>
<dbReference type="RefSeq" id="WP_092658986.1">
    <property type="nucleotide sequence ID" value="NZ_FOCX01000005.1"/>
</dbReference>
<dbReference type="GO" id="GO:0000155">
    <property type="term" value="F:phosphorelay sensor kinase activity"/>
    <property type="evidence" value="ECO:0007669"/>
    <property type="project" value="InterPro"/>
</dbReference>
<dbReference type="InterPro" id="IPR001789">
    <property type="entry name" value="Sig_transdc_resp-reg_receiver"/>
</dbReference>
<dbReference type="InterPro" id="IPR011006">
    <property type="entry name" value="CheY-like_superfamily"/>
</dbReference>
<dbReference type="PRINTS" id="PR00344">
    <property type="entry name" value="BCTRLSENSOR"/>
</dbReference>
<dbReference type="InterPro" id="IPR004358">
    <property type="entry name" value="Sig_transdc_His_kin-like_C"/>
</dbReference>
<protein>
    <recommendedName>
        <fullName evidence="2">histidine kinase</fullName>
        <ecNumber evidence="2">2.7.13.3</ecNumber>
    </recommendedName>
</protein>
<feature type="modified residue" description="4-aspartylphosphate" evidence="7">
    <location>
        <position position="68"/>
    </location>
</feature>